<dbReference type="InterPro" id="IPR000719">
    <property type="entry name" value="Prot_kinase_dom"/>
</dbReference>
<dbReference type="SUPFAM" id="SSF56112">
    <property type="entry name" value="Protein kinase-like (PK-like)"/>
    <property type="match status" value="1"/>
</dbReference>
<dbReference type="Pfam" id="PF07714">
    <property type="entry name" value="PK_Tyr_Ser-Thr"/>
    <property type="match status" value="1"/>
</dbReference>
<dbReference type="Gene3D" id="1.10.510.10">
    <property type="entry name" value="Transferase(Phosphotransferase) domain 1"/>
    <property type="match status" value="1"/>
</dbReference>
<dbReference type="GO" id="GO:0004674">
    <property type="term" value="F:protein serine/threonine kinase activity"/>
    <property type="evidence" value="ECO:0007669"/>
    <property type="project" value="TreeGrafter"/>
</dbReference>
<dbReference type="InterPro" id="IPR008266">
    <property type="entry name" value="Tyr_kinase_AS"/>
</dbReference>
<name>A0A1B7N0U5_9AGAM</name>
<organism evidence="2 3">
    <name type="scientific">Rhizopogon vinicolor AM-OR11-026</name>
    <dbReference type="NCBI Taxonomy" id="1314800"/>
    <lineage>
        <taxon>Eukaryota</taxon>
        <taxon>Fungi</taxon>
        <taxon>Dikarya</taxon>
        <taxon>Basidiomycota</taxon>
        <taxon>Agaricomycotina</taxon>
        <taxon>Agaricomycetes</taxon>
        <taxon>Agaricomycetidae</taxon>
        <taxon>Boletales</taxon>
        <taxon>Suillineae</taxon>
        <taxon>Rhizopogonaceae</taxon>
        <taxon>Rhizopogon</taxon>
    </lineage>
</organism>
<sequence>VHEKAIVHGDLTGSNVLVHGNGRACLADFGLSTIVTEFIGTSYLTSTIKGNIRWAAAELFEVPEDDEEGEATVSLSTECDIYSFGSIALQVLTCKVPYYNVKKDNAVLWQVMRGKKPELPKESHIAPSHWDLIERCWLPHASRPSVRDIVVFVARERQALVS</sequence>
<dbReference type="PROSITE" id="PS50011">
    <property type="entry name" value="PROTEIN_KINASE_DOM"/>
    <property type="match status" value="1"/>
</dbReference>
<feature type="domain" description="Protein kinase" evidence="1">
    <location>
        <begin position="1"/>
        <end position="161"/>
    </location>
</feature>
<feature type="non-terminal residue" evidence="2">
    <location>
        <position position="1"/>
    </location>
</feature>
<evidence type="ECO:0000313" key="2">
    <source>
        <dbReference type="EMBL" id="OAX38452.1"/>
    </source>
</evidence>
<protein>
    <submittedName>
        <fullName evidence="2">Kinase-like protein</fullName>
    </submittedName>
</protein>
<evidence type="ECO:0000313" key="3">
    <source>
        <dbReference type="Proteomes" id="UP000092154"/>
    </source>
</evidence>
<evidence type="ECO:0000259" key="1">
    <source>
        <dbReference type="PROSITE" id="PS50011"/>
    </source>
</evidence>
<dbReference type="PANTHER" id="PTHR44329">
    <property type="entry name" value="SERINE/THREONINE-PROTEIN KINASE TNNI3K-RELATED"/>
    <property type="match status" value="1"/>
</dbReference>
<dbReference type="AlphaFoldDB" id="A0A1B7N0U5"/>
<keyword evidence="2" id="KW-0808">Transferase</keyword>
<dbReference type="Proteomes" id="UP000092154">
    <property type="component" value="Unassembled WGS sequence"/>
</dbReference>
<gene>
    <name evidence="2" type="ORF">K503DRAFT_691521</name>
</gene>
<keyword evidence="3" id="KW-1185">Reference proteome</keyword>
<dbReference type="EMBL" id="KV448294">
    <property type="protein sequence ID" value="OAX38452.1"/>
    <property type="molecule type" value="Genomic_DNA"/>
</dbReference>
<proteinExistence type="predicted"/>
<dbReference type="InterPro" id="IPR001245">
    <property type="entry name" value="Ser-Thr/Tyr_kinase_cat_dom"/>
</dbReference>
<dbReference type="InterPro" id="IPR051681">
    <property type="entry name" value="Ser/Thr_Kinases-Pseudokinases"/>
</dbReference>
<dbReference type="GO" id="GO:0005524">
    <property type="term" value="F:ATP binding"/>
    <property type="evidence" value="ECO:0007669"/>
    <property type="project" value="InterPro"/>
</dbReference>
<reference evidence="2 3" key="1">
    <citation type="submission" date="2016-06" db="EMBL/GenBank/DDBJ databases">
        <title>Comparative genomics of the ectomycorrhizal sister species Rhizopogon vinicolor and Rhizopogon vesiculosus (Basidiomycota: Boletales) reveals a divergence of the mating type B locus.</title>
        <authorList>
            <consortium name="DOE Joint Genome Institute"/>
            <person name="Mujic A.B."/>
            <person name="Kuo A."/>
            <person name="Tritt A."/>
            <person name="Lipzen A."/>
            <person name="Chen C."/>
            <person name="Johnson J."/>
            <person name="Sharma A."/>
            <person name="Barry K."/>
            <person name="Grigoriev I.V."/>
            <person name="Spatafora J.W."/>
        </authorList>
    </citation>
    <scope>NUCLEOTIDE SEQUENCE [LARGE SCALE GENOMIC DNA]</scope>
    <source>
        <strain evidence="2 3">AM-OR11-026</strain>
    </source>
</reference>
<keyword evidence="2" id="KW-0418">Kinase</keyword>
<accession>A0A1B7N0U5</accession>
<dbReference type="InParanoid" id="A0A1B7N0U5"/>
<dbReference type="InterPro" id="IPR011009">
    <property type="entry name" value="Kinase-like_dom_sf"/>
</dbReference>
<dbReference type="OrthoDB" id="346907at2759"/>
<dbReference type="STRING" id="1314800.A0A1B7N0U5"/>
<dbReference type="PROSITE" id="PS00109">
    <property type="entry name" value="PROTEIN_KINASE_TYR"/>
    <property type="match status" value="1"/>
</dbReference>